<dbReference type="AlphaFoldDB" id="U4UFP7"/>
<evidence type="ECO:0000256" key="8">
    <source>
        <dbReference type="ARBA" id="ARBA00023288"/>
    </source>
</evidence>
<dbReference type="EMBL" id="KB632168">
    <property type="protein sequence ID" value="ERL89401.1"/>
    <property type="molecule type" value="Genomic_DNA"/>
</dbReference>
<evidence type="ECO:0000256" key="4">
    <source>
        <dbReference type="ARBA" id="ARBA00022729"/>
    </source>
</evidence>
<dbReference type="GO" id="GO:0030431">
    <property type="term" value="P:sleep"/>
    <property type="evidence" value="ECO:0007669"/>
    <property type="project" value="InterPro"/>
</dbReference>
<dbReference type="InterPro" id="IPR050975">
    <property type="entry name" value="Sleep_regulator"/>
</dbReference>
<evidence type="ECO:0000256" key="3">
    <source>
        <dbReference type="ARBA" id="ARBA00022692"/>
    </source>
</evidence>
<keyword evidence="4 9" id="KW-0732">Signal</keyword>
<reference evidence="10 11" key="1">
    <citation type="journal article" date="2013" name="Genome Biol.">
        <title>Draft genome of the mountain pine beetle, Dendroctonus ponderosae Hopkins, a major forest pest.</title>
        <authorList>
            <person name="Keeling C.I."/>
            <person name="Yuen M.M."/>
            <person name="Liao N.Y."/>
            <person name="Docking T.R."/>
            <person name="Chan S.K."/>
            <person name="Taylor G.A."/>
            <person name="Palmquist D.L."/>
            <person name="Jackman S.D."/>
            <person name="Nguyen A."/>
            <person name="Li M."/>
            <person name="Henderson H."/>
            <person name="Janes J.K."/>
            <person name="Zhao Y."/>
            <person name="Pandoh P."/>
            <person name="Moore R."/>
            <person name="Sperling F.A."/>
            <person name="Huber D.P."/>
            <person name="Birol I."/>
            <person name="Jones S.J."/>
            <person name="Bohlmann J."/>
        </authorList>
    </citation>
    <scope>NUCLEOTIDE SEQUENCE</scope>
</reference>
<evidence type="ECO:0000256" key="9">
    <source>
        <dbReference type="SAM" id="SignalP"/>
    </source>
</evidence>
<dbReference type="GO" id="GO:0098552">
    <property type="term" value="C:side of membrane"/>
    <property type="evidence" value="ECO:0007669"/>
    <property type="project" value="UniProtKB-KW"/>
</dbReference>
<evidence type="ECO:0000256" key="1">
    <source>
        <dbReference type="ARBA" id="ARBA00004589"/>
    </source>
</evidence>
<organism evidence="10 11">
    <name type="scientific">Dendroctonus ponderosae</name>
    <name type="common">Mountain pine beetle</name>
    <dbReference type="NCBI Taxonomy" id="77166"/>
    <lineage>
        <taxon>Eukaryota</taxon>
        <taxon>Metazoa</taxon>
        <taxon>Ecdysozoa</taxon>
        <taxon>Arthropoda</taxon>
        <taxon>Hexapoda</taxon>
        <taxon>Insecta</taxon>
        <taxon>Pterygota</taxon>
        <taxon>Neoptera</taxon>
        <taxon>Endopterygota</taxon>
        <taxon>Coleoptera</taxon>
        <taxon>Polyphaga</taxon>
        <taxon>Cucujiformia</taxon>
        <taxon>Curculionidae</taxon>
        <taxon>Scolytinae</taxon>
        <taxon>Dendroctonus</taxon>
    </lineage>
</organism>
<keyword evidence="8" id="KW-0449">Lipoprotein</keyword>
<keyword evidence="2" id="KW-0336">GPI-anchor</keyword>
<evidence type="ECO:0000256" key="2">
    <source>
        <dbReference type="ARBA" id="ARBA00022622"/>
    </source>
</evidence>
<dbReference type="GO" id="GO:0032222">
    <property type="term" value="P:regulation of synaptic transmission, cholinergic"/>
    <property type="evidence" value="ECO:0007669"/>
    <property type="project" value="InterPro"/>
</dbReference>
<protein>
    <submittedName>
        <fullName evidence="10">Uncharacterized protein</fullName>
    </submittedName>
</protein>
<feature type="chain" id="PRO_5004656144" evidence="9">
    <location>
        <begin position="27"/>
        <end position="127"/>
    </location>
</feature>
<evidence type="ECO:0000256" key="6">
    <source>
        <dbReference type="ARBA" id="ARBA00023136"/>
    </source>
</evidence>
<dbReference type="Proteomes" id="UP000030742">
    <property type="component" value="Unassembled WGS sequence"/>
</dbReference>
<evidence type="ECO:0000313" key="11">
    <source>
        <dbReference type="Proteomes" id="UP000030742"/>
    </source>
</evidence>
<keyword evidence="7" id="KW-0325">Glycoprotein</keyword>
<keyword evidence="3" id="KW-0812">Transmembrane</keyword>
<keyword evidence="6" id="KW-0472">Membrane</keyword>
<comment type="subcellular location">
    <subcellularLocation>
        <location evidence="1">Membrane</location>
        <topology evidence="1">Lipid-anchor</topology>
        <topology evidence="1">GPI-anchor</topology>
    </subcellularLocation>
</comment>
<evidence type="ECO:0000313" key="10">
    <source>
        <dbReference type="EMBL" id="ERL89401.1"/>
    </source>
</evidence>
<sequence>MFAKMSTKLIGIVGISLILSCHVVTASIMCYNCSSPSDGACGDPYKGTNMVECNDGETCIKVVGTYENVNITYRQCNPAALTCELHAKYLGSVQYCEECSADHCNFSSRFELASFLIVAAFLTSNLF</sequence>
<name>U4UFP7_DENPD</name>
<dbReference type="PANTHER" id="PTHR33562">
    <property type="entry name" value="ATILLA, ISOFORM B-RELATED-RELATED"/>
    <property type="match status" value="1"/>
</dbReference>
<evidence type="ECO:0000256" key="7">
    <source>
        <dbReference type="ARBA" id="ARBA00023180"/>
    </source>
</evidence>
<gene>
    <name evidence="10" type="ORF">D910_06770</name>
</gene>
<keyword evidence="5" id="KW-1133">Transmembrane helix</keyword>
<feature type="signal peptide" evidence="9">
    <location>
        <begin position="1"/>
        <end position="26"/>
    </location>
</feature>
<evidence type="ECO:0000256" key="5">
    <source>
        <dbReference type="ARBA" id="ARBA00022989"/>
    </source>
</evidence>
<dbReference type="PROSITE" id="PS51257">
    <property type="entry name" value="PROKAR_LIPOPROTEIN"/>
    <property type="match status" value="1"/>
</dbReference>
<dbReference type="Pfam" id="PF17064">
    <property type="entry name" value="QVR"/>
    <property type="match status" value="1"/>
</dbReference>
<proteinExistence type="predicted"/>
<dbReference type="InterPro" id="IPR031424">
    <property type="entry name" value="QVR-like"/>
</dbReference>
<accession>U4UFP7</accession>